<dbReference type="Pfam" id="PF24038">
    <property type="entry name" value="DUF7347"/>
    <property type="match status" value="1"/>
</dbReference>
<evidence type="ECO:0000313" key="4">
    <source>
        <dbReference type="EMBL" id="SEG00958.1"/>
    </source>
</evidence>
<evidence type="ECO:0000313" key="3">
    <source>
        <dbReference type="EMBL" id="QCC46384.1"/>
    </source>
</evidence>
<accession>A0A1H5WNN1</accession>
<dbReference type="Gene3D" id="1.10.10.10">
    <property type="entry name" value="Winged helix-like DNA-binding domain superfamily/Winged helix DNA-binding domain"/>
    <property type="match status" value="1"/>
</dbReference>
<dbReference type="EMBL" id="FNVN01000001">
    <property type="protein sequence ID" value="SEG00958.1"/>
    <property type="molecule type" value="Genomic_DNA"/>
</dbReference>
<protein>
    <submittedName>
        <fullName evidence="3">Citrate synthase</fullName>
    </submittedName>
</protein>
<organism evidence="4 5">
    <name type="scientific">Halobellus limi</name>
    <dbReference type="NCBI Taxonomy" id="699433"/>
    <lineage>
        <taxon>Archaea</taxon>
        <taxon>Methanobacteriati</taxon>
        <taxon>Methanobacteriota</taxon>
        <taxon>Stenosarchaea group</taxon>
        <taxon>Halobacteria</taxon>
        <taxon>Halobacteriales</taxon>
        <taxon>Haloferacaceae</taxon>
        <taxon>Halobellus</taxon>
    </lineage>
</organism>
<evidence type="ECO:0000313" key="5">
    <source>
        <dbReference type="Proteomes" id="UP000236740"/>
    </source>
</evidence>
<feature type="region of interest" description="Disordered" evidence="1">
    <location>
        <begin position="1"/>
        <end position="20"/>
    </location>
</feature>
<gene>
    <name evidence="3" type="ORF">DV707_01095</name>
    <name evidence="4" type="ORF">SAMN04488133_1340</name>
</gene>
<evidence type="ECO:0000259" key="2">
    <source>
        <dbReference type="Pfam" id="PF24038"/>
    </source>
</evidence>
<dbReference type="InterPro" id="IPR036390">
    <property type="entry name" value="WH_DNA-bd_sf"/>
</dbReference>
<feature type="compositionally biased region" description="Polar residues" evidence="1">
    <location>
        <begin position="1"/>
        <end position="18"/>
    </location>
</feature>
<dbReference type="RefSeq" id="WP_103991018.1">
    <property type="nucleotide sequence ID" value="NZ_CP031311.1"/>
</dbReference>
<dbReference type="OrthoDB" id="8482at2157"/>
<dbReference type="Proteomes" id="UP000296733">
    <property type="component" value="Chromosome"/>
</dbReference>
<dbReference type="SUPFAM" id="SSF46785">
    <property type="entry name" value="Winged helix' DNA-binding domain"/>
    <property type="match status" value="1"/>
</dbReference>
<keyword evidence="5" id="KW-1185">Reference proteome</keyword>
<dbReference type="Proteomes" id="UP000236740">
    <property type="component" value="Unassembled WGS sequence"/>
</dbReference>
<feature type="domain" description="DUF7347" evidence="2">
    <location>
        <begin position="28"/>
        <end position="100"/>
    </location>
</feature>
<proteinExistence type="predicted"/>
<dbReference type="AlphaFoldDB" id="A0A1H5WNN1"/>
<reference evidence="4 5" key="1">
    <citation type="submission" date="2016-10" db="EMBL/GenBank/DDBJ databases">
        <authorList>
            <person name="de Groot N.N."/>
        </authorList>
    </citation>
    <scope>NUCLEOTIDE SEQUENCE [LARGE SCALE GENOMIC DNA]</scope>
    <source>
        <strain evidence="4 5">CGMCC 1.10331</strain>
    </source>
</reference>
<dbReference type="InterPro" id="IPR055771">
    <property type="entry name" value="DUF7347"/>
</dbReference>
<reference evidence="3 6" key="2">
    <citation type="journal article" date="2019" name="Nat. Commun.">
        <title>A new type of DNA phosphorothioation-based antiviral system in archaea.</title>
        <authorList>
            <person name="Xiong L."/>
            <person name="Liu S."/>
            <person name="Chen S."/>
            <person name="Xiao Y."/>
            <person name="Zhu B."/>
            <person name="Gao Y."/>
            <person name="Zhang Y."/>
            <person name="Chen B."/>
            <person name="Luo J."/>
            <person name="Deng Z."/>
            <person name="Chen X."/>
            <person name="Wang L."/>
            <person name="Chen S."/>
        </authorList>
    </citation>
    <scope>NUCLEOTIDE SEQUENCE [LARGE SCALE GENOMIC DNA]</scope>
    <source>
        <strain evidence="3 6">CGMCC 1.10331</strain>
    </source>
</reference>
<name>A0A1H5WNN1_9EURY</name>
<dbReference type="EMBL" id="CP031311">
    <property type="protein sequence ID" value="QCC46384.1"/>
    <property type="molecule type" value="Genomic_DNA"/>
</dbReference>
<evidence type="ECO:0000256" key="1">
    <source>
        <dbReference type="SAM" id="MobiDB-lite"/>
    </source>
</evidence>
<evidence type="ECO:0000313" key="6">
    <source>
        <dbReference type="Proteomes" id="UP000296733"/>
    </source>
</evidence>
<sequence>MAIPTWLSTSDASESPSLRTAEIEGVSETLDVLANPIRLEILATLHRRTEDVRYADLRADLSIRDKGRLNYHLRQLDGLVARDDGRYALTDRGRRLVRHVASEDAWNDP</sequence>
<dbReference type="KEGG" id="hlm:DV707_01095"/>
<dbReference type="InterPro" id="IPR036388">
    <property type="entry name" value="WH-like_DNA-bd_sf"/>
</dbReference>
<dbReference type="GeneID" id="39856640"/>